<proteinExistence type="predicted"/>
<dbReference type="InterPro" id="IPR010298">
    <property type="entry name" value="YacP-like"/>
</dbReference>
<name>A0A8J3QX11_9ACTN</name>
<evidence type="ECO:0000313" key="4">
    <source>
        <dbReference type="Proteomes" id="UP000642748"/>
    </source>
</evidence>
<keyword evidence="4" id="KW-1185">Reference proteome</keyword>
<evidence type="ECO:0000256" key="1">
    <source>
        <dbReference type="SAM" id="Coils"/>
    </source>
</evidence>
<feature type="compositionally biased region" description="Low complexity" evidence="2">
    <location>
        <begin position="47"/>
        <end position="58"/>
    </location>
</feature>
<protein>
    <submittedName>
        <fullName evidence="3">RNA-binding protein</fullName>
    </submittedName>
</protein>
<gene>
    <name evidence="3" type="ORF">Raf01_68810</name>
</gene>
<feature type="region of interest" description="Disordered" evidence="2">
    <location>
        <begin position="1"/>
        <end position="90"/>
    </location>
</feature>
<dbReference type="PANTHER" id="PTHR34547">
    <property type="entry name" value="YACP-LIKE NYN DOMAIN PROTEIN"/>
    <property type="match status" value="1"/>
</dbReference>
<organism evidence="3 4">
    <name type="scientific">Rugosimonospora africana</name>
    <dbReference type="NCBI Taxonomy" id="556532"/>
    <lineage>
        <taxon>Bacteria</taxon>
        <taxon>Bacillati</taxon>
        <taxon>Actinomycetota</taxon>
        <taxon>Actinomycetes</taxon>
        <taxon>Micromonosporales</taxon>
        <taxon>Micromonosporaceae</taxon>
        <taxon>Rugosimonospora</taxon>
    </lineage>
</organism>
<evidence type="ECO:0000313" key="3">
    <source>
        <dbReference type="EMBL" id="GIH18709.1"/>
    </source>
</evidence>
<dbReference type="Proteomes" id="UP000642748">
    <property type="component" value="Unassembled WGS sequence"/>
</dbReference>
<dbReference type="AlphaFoldDB" id="A0A8J3QX11"/>
<sequence length="533" mass="56395">MSAQVPDGELQSLGQPAPGTPSSGPVEPPATPELSDSVTPQVRADLPAEPAEPEAVAARPSTPEPDAAGDDTDSDDFRADGIGGDRFGAHAEDDEIDAEAAERPLPEPVRQRVIAAASAALTGMPAEEIPIALRRVARFAPARRARLGGAAIASALAGDPVFRQRVAARVQEEAGELGEAVGEGIHPAAADPVEVAALAYLVRPAGWLALVDAAGEAVRAEADSAAITGLVRDAEHRAARAEHDRAVARVEADKLRDELARLREEAAGLREENRALHRAQRELQAREKRANELLATEKGRIGRQNADHEAEVRRLRARLAEAEATAGATRQTAKEARQVDDARLWLLLETIGQAAAGLRRELALEPSSVLPADVVADEAAVRPGSADTGRARGLEADDPVRLDQLLALPKVHLVVDGYNVTKTGFPEISLEQQRNRLVSGLGGIAAQTGAEVTVVFDGAERMVGLPPAPRGVRVLFSRKGETADELIRRLVRAEPAGRPVAVISTDKEVADGVRRHGAYPLNSSTLLRRLARG</sequence>
<dbReference type="EMBL" id="BONZ01000070">
    <property type="protein sequence ID" value="GIH18709.1"/>
    <property type="molecule type" value="Genomic_DNA"/>
</dbReference>
<evidence type="ECO:0000256" key="2">
    <source>
        <dbReference type="SAM" id="MobiDB-lite"/>
    </source>
</evidence>
<dbReference type="RefSeq" id="WP_203922207.1">
    <property type="nucleotide sequence ID" value="NZ_BONZ01000070.1"/>
</dbReference>
<reference evidence="3" key="1">
    <citation type="submission" date="2021-01" db="EMBL/GenBank/DDBJ databases">
        <title>Whole genome shotgun sequence of Rugosimonospora africana NBRC 104875.</title>
        <authorList>
            <person name="Komaki H."/>
            <person name="Tamura T."/>
        </authorList>
    </citation>
    <scope>NUCLEOTIDE SEQUENCE</scope>
    <source>
        <strain evidence="3">NBRC 104875</strain>
    </source>
</reference>
<feature type="coiled-coil region" evidence="1">
    <location>
        <begin position="231"/>
        <end position="332"/>
    </location>
</feature>
<accession>A0A8J3QX11</accession>
<comment type="caution">
    <text evidence="3">The sequence shown here is derived from an EMBL/GenBank/DDBJ whole genome shotgun (WGS) entry which is preliminary data.</text>
</comment>
<keyword evidence="1" id="KW-0175">Coiled coil</keyword>
<dbReference type="Pfam" id="PF05991">
    <property type="entry name" value="NYN_YacP"/>
    <property type="match status" value="1"/>
</dbReference>
<dbReference type="PANTHER" id="PTHR34547:SF1">
    <property type="entry name" value="YACP-LIKE NYN DOMAIN PROTEIN"/>
    <property type="match status" value="1"/>
</dbReference>